<dbReference type="RefSeq" id="WP_219044150.1">
    <property type="nucleotide sequence ID" value="NZ_JAHWDQ010000003.1"/>
</dbReference>
<dbReference type="Proteomes" id="UP001166291">
    <property type="component" value="Unassembled WGS sequence"/>
</dbReference>
<reference evidence="1" key="1">
    <citation type="submission" date="2021-07" db="EMBL/GenBank/DDBJ databases">
        <title>Zhongshania sp. CAU 1632 isolated from seawater.</title>
        <authorList>
            <person name="Kim W."/>
        </authorList>
    </citation>
    <scope>NUCLEOTIDE SEQUENCE</scope>
    <source>
        <strain evidence="1">CAU 1632</strain>
    </source>
</reference>
<keyword evidence="2" id="KW-1185">Reference proteome</keyword>
<proteinExistence type="predicted"/>
<accession>A0ABS6VUD7</accession>
<name>A0ABS6VUD7_9GAMM</name>
<comment type="caution">
    <text evidence="1">The sequence shown here is derived from an EMBL/GenBank/DDBJ whole genome shotgun (WGS) entry which is preliminary data.</text>
</comment>
<dbReference type="EMBL" id="JAHWDQ010000003">
    <property type="protein sequence ID" value="MBW2941932.1"/>
    <property type="molecule type" value="Genomic_DNA"/>
</dbReference>
<evidence type="ECO:0000313" key="1">
    <source>
        <dbReference type="EMBL" id="MBW2941932.1"/>
    </source>
</evidence>
<gene>
    <name evidence="1" type="ORF">KXJ70_14135</name>
</gene>
<organism evidence="1 2">
    <name type="scientific">Zhongshania aquimaris</name>
    <dbReference type="NCBI Taxonomy" id="2857107"/>
    <lineage>
        <taxon>Bacteria</taxon>
        <taxon>Pseudomonadati</taxon>
        <taxon>Pseudomonadota</taxon>
        <taxon>Gammaproteobacteria</taxon>
        <taxon>Cellvibrionales</taxon>
        <taxon>Spongiibacteraceae</taxon>
        <taxon>Zhongshania</taxon>
    </lineage>
</organism>
<protein>
    <submittedName>
        <fullName evidence="1">Uncharacterized protein</fullName>
    </submittedName>
</protein>
<evidence type="ECO:0000313" key="2">
    <source>
        <dbReference type="Proteomes" id="UP001166291"/>
    </source>
</evidence>
<sequence length="269" mass="30901">MYIFDKCPIQEHELPGHFEPDFHGYADNCYDTLKNRSDDEIMTMVWLLDKYVIEHSGEMVGYNGEVLTPDIALDKYSKEIHPCRFHLILIARLIKAKESPSIIFGAYLKEASWEETLAAALIGHIIFAVHDDNHFDNSLLFSEDETKSGYYYDKGEYMGEYAVACCEINMTLSYMPNSPDYTLASTLTKLEGSMRGRKSARARWEPSTKIKKQFVSAYNNNPQRHPSQAQWAKRFLDELQPKELKLLGANPERNLLSYLARTRKTAPPA</sequence>